<dbReference type="PANTHER" id="PTHR40940:SF2">
    <property type="entry name" value="BATD"/>
    <property type="match status" value="1"/>
</dbReference>
<feature type="chain" id="PRO_5011499105" evidence="1">
    <location>
        <begin position="23"/>
        <end position="602"/>
    </location>
</feature>
<evidence type="ECO:0000313" key="3">
    <source>
        <dbReference type="Proteomes" id="UP000199149"/>
    </source>
</evidence>
<dbReference type="STRING" id="684065.SAMN05421738_11121"/>
<dbReference type="EMBL" id="FOUZ01000011">
    <property type="protein sequence ID" value="SFN36512.1"/>
    <property type="molecule type" value="Genomic_DNA"/>
</dbReference>
<keyword evidence="1" id="KW-0732">Signal</keyword>
<dbReference type="AlphaFoldDB" id="A0A1I4YES8"/>
<sequence>MITERVFNSFLLLALTSITALAQQISFKSDADKKQVSLGEAFTVGFFIESNTDSYSIDQPMKYPSHSGLQIVGEQRSQNVSYVNGKGVIEDGIVLAFVAEKEGKYRVGAAKIVVNGKTYTSKPVDIEVKGTGLSHSNFKNNSTQPVFLQSNVSKSNPYVNEQVSLSVKLYVKDLSYLNRKRNFRQGKLDGLSPKIVKSSPENIKQELVGGKQYFSEEVARYYVFPQKPGRIEIDPFSVDVIMPTTFGGEAVEVRSNAVVINAKALPEEGRPKNFSGAVGQFKMNASVDKKEIDANESVNFDVEISGAGNFNAINLPQVKTSKNLEKFAPKKRDAFKTYDSGMKGKIAEQTVLVPNFGGEYTISPVEFSYFDPVKEKYITLKSDSINLAVSGSKAPKSDVELASDDSEKSSDSIITDKIEEITNDVKEGKSAWLWVTGSVIAMSAAGLFFMKKKNNSSDKEEVIVPKVKPINEQNNFENYQPKTEKQKFVLVEKTEISPNSIKTDLDELKLKIFATDQKEFYQLQETILCNVAMKSTNTDLANFSDANMPDKMIAAGISEPVVEQWKLLMNTARQSKYAFGGLSENLEEVYEATVNVAEELIK</sequence>
<dbReference type="RefSeq" id="WP_092908746.1">
    <property type="nucleotide sequence ID" value="NZ_FOUZ01000011.1"/>
</dbReference>
<feature type="signal peptide" evidence="1">
    <location>
        <begin position="1"/>
        <end position="22"/>
    </location>
</feature>
<evidence type="ECO:0000313" key="2">
    <source>
        <dbReference type="EMBL" id="SFN36512.1"/>
    </source>
</evidence>
<dbReference type="OrthoDB" id="2079210at2"/>
<keyword evidence="3" id="KW-1185">Reference proteome</keyword>
<dbReference type="PANTHER" id="PTHR40940">
    <property type="entry name" value="PROTEIN BATD-RELATED"/>
    <property type="match status" value="1"/>
</dbReference>
<reference evidence="3" key="1">
    <citation type="submission" date="2016-10" db="EMBL/GenBank/DDBJ databases">
        <authorList>
            <person name="Varghese N."/>
            <person name="Submissions S."/>
        </authorList>
    </citation>
    <scope>NUCLEOTIDE SEQUENCE [LARGE SCALE GENOMIC DNA]</scope>
    <source>
        <strain evidence="3">XJ109</strain>
    </source>
</reference>
<organism evidence="2 3">
    <name type="scientific">Algoriella xinjiangensis</name>
    <dbReference type="NCBI Taxonomy" id="684065"/>
    <lineage>
        <taxon>Bacteria</taxon>
        <taxon>Pseudomonadati</taxon>
        <taxon>Bacteroidota</taxon>
        <taxon>Flavobacteriia</taxon>
        <taxon>Flavobacteriales</taxon>
        <taxon>Weeksellaceae</taxon>
        <taxon>Algoriella</taxon>
    </lineage>
</organism>
<dbReference type="Proteomes" id="UP000199149">
    <property type="component" value="Unassembled WGS sequence"/>
</dbReference>
<evidence type="ECO:0000256" key="1">
    <source>
        <dbReference type="SAM" id="SignalP"/>
    </source>
</evidence>
<dbReference type="InterPro" id="IPR025738">
    <property type="entry name" value="BatD"/>
</dbReference>
<accession>A0A1I4YES8</accession>
<name>A0A1I4YES8_9FLAO</name>
<protein>
    <submittedName>
        <fullName evidence="2">Oxygen tolerance</fullName>
    </submittedName>
</protein>
<dbReference type="Pfam" id="PF13584">
    <property type="entry name" value="BatD"/>
    <property type="match status" value="3"/>
</dbReference>
<gene>
    <name evidence="2" type="ORF">SAMN05421738_11121</name>
</gene>
<proteinExistence type="predicted"/>